<dbReference type="AlphaFoldDB" id="A0AA36BBZ6"/>
<organism evidence="1 2">
    <name type="scientific">Octopus vulgaris</name>
    <name type="common">Common octopus</name>
    <dbReference type="NCBI Taxonomy" id="6645"/>
    <lineage>
        <taxon>Eukaryota</taxon>
        <taxon>Metazoa</taxon>
        <taxon>Spiralia</taxon>
        <taxon>Lophotrochozoa</taxon>
        <taxon>Mollusca</taxon>
        <taxon>Cephalopoda</taxon>
        <taxon>Coleoidea</taxon>
        <taxon>Octopodiformes</taxon>
        <taxon>Octopoda</taxon>
        <taxon>Incirrata</taxon>
        <taxon>Octopodidae</taxon>
        <taxon>Octopus</taxon>
    </lineage>
</organism>
<keyword evidence="2" id="KW-1185">Reference proteome</keyword>
<evidence type="ECO:0000313" key="1">
    <source>
        <dbReference type="EMBL" id="CAI9731595.1"/>
    </source>
</evidence>
<protein>
    <submittedName>
        <fullName evidence="1">Uncharacterized protein</fullName>
    </submittedName>
</protein>
<name>A0AA36BBZ6_OCTVU</name>
<proteinExistence type="predicted"/>
<dbReference type="EMBL" id="OX597826">
    <property type="protein sequence ID" value="CAI9731595.1"/>
    <property type="molecule type" value="Genomic_DNA"/>
</dbReference>
<sequence>MAPDPCTVSVASIVVNCEVPRFRFYISFQKKLIGKSRRMTNSSSIPLFCASFMQVILKVILEKGFITEGAWNKDLSAIMTVIHTSNQEKLSCFEACGIH</sequence>
<evidence type="ECO:0000313" key="2">
    <source>
        <dbReference type="Proteomes" id="UP001162480"/>
    </source>
</evidence>
<gene>
    <name evidence="1" type="ORF">OCTVUL_1B026048</name>
</gene>
<reference evidence="1" key="1">
    <citation type="submission" date="2023-08" db="EMBL/GenBank/DDBJ databases">
        <authorList>
            <person name="Alioto T."/>
            <person name="Alioto T."/>
            <person name="Gomez Garrido J."/>
        </authorList>
    </citation>
    <scope>NUCLEOTIDE SEQUENCE</scope>
</reference>
<accession>A0AA36BBZ6</accession>
<dbReference type="Proteomes" id="UP001162480">
    <property type="component" value="Chromosome 13"/>
</dbReference>